<organism evidence="1 2">
    <name type="scientific">Rubroshorea leprosula</name>
    <dbReference type="NCBI Taxonomy" id="152421"/>
    <lineage>
        <taxon>Eukaryota</taxon>
        <taxon>Viridiplantae</taxon>
        <taxon>Streptophyta</taxon>
        <taxon>Embryophyta</taxon>
        <taxon>Tracheophyta</taxon>
        <taxon>Spermatophyta</taxon>
        <taxon>Magnoliopsida</taxon>
        <taxon>eudicotyledons</taxon>
        <taxon>Gunneridae</taxon>
        <taxon>Pentapetalae</taxon>
        <taxon>rosids</taxon>
        <taxon>malvids</taxon>
        <taxon>Malvales</taxon>
        <taxon>Dipterocarpaceae</taxon>
        <taxon>Rubroshorea</taxon>
    </lineage>
</organism>
<proteinExistence type="predicted"/>
<evidence type="ECO:0000313" key="1">
    <source>
        <dbReference type="EMBL" id="GKU99345.1"/>
    </source>
</evidence>
<dbReference type="EMBL" id="BPVZ01000014">
    <property type="protein sequence ID" value="GKU99345.1"/>
    <property type="molecule type" value="Genomic_DNA"/>
</dbReference>
<comment type="caution">
    <text evidence="1">The sequence shown here is derived from an EMBL/GenBank/DDBJ whole genome shotgun (WGS) entry which is preliminary data.</text>
</comment>
<name>A0AAV5IBR2_9ROSI</name>
<dbReference type="AlphaFoldDB" id="A0AAV5IBR2"/>
<accession>A0AAV5IBR2</accession>
<evidence type="ECO:0000313" key="2">
    <source>
        <dbReference type="Proteomes" id="UP001054252"/>
    </source>
</evidence>
<dbReference type="Proteomes" id="UP001054252">
    <property type="component" value="Unassembled WGS sequence"/>
</dbReference>
<reference evidence="1 2" key="1">
    <citation type="journal article" date="2021" name="Commun. Biol.">
        <title>The genome of Shorea leprosula (Dipterocarpaceae) highlights the ecological relevance of drought in aseasonal tropical rainforests.</title>
        <authorList>
            <person name="Ng K.K.S."/>
            <person name="Kobayashi M.J."/>
            <person name="Fawcett J.A."/>
            <person name="Hatakeyama M."/>
            <person name="Paape T."/>
            <person name="Ng C.H."/>
            <person name="Ang C.C."/>
            <person name="Tnah L.H."/>
            <person name="Lee C.T."/>
            <person name="Nishiyama T."/>
            <person name="Sese J."/>
            <person name="O'Brien M.J."/>
            <person name="Copetti D."/>
            <person name="Mohd Noor M.I."/>
            <person name="Ong R.C."/>
            <person name="Putra M."/>
            <person name="Sireger I.Z."/>
            <person name="Indrioko S."/>
            <person name="Kosugi Y."/>
            <person name="Izuno A."/>
            <person name="Isagi Y."/>
            <person name="Lee S.L."/>
            <person name="Shimizu K.K."/>
        </authorList>
    </citation>
    <scope>NUCLEOTIDE SEQUENCE [LARGE SCALE GENOMIC DNA]</scope>
    <source>
        <strain evidence="1">214</strain>
    </source>
</reference>
<sequence>MCGVCYVLTLGLGRDTLYALVCTIVEKWFESKGLNNIL</sequence>
<keyword evidence="2" id="KW-1185">Reference proteome</keyword>
<protein>
    <submittedName>
        <fullName evidence="1">Uncharacterized protein</fullName>
    </submittedName>
</protein>
<gene>
    <name evidence="1" type="ORF">SLEP1_g12208</name>
</gene>